<organism evidence="1 2">
    <name type="scientific">Emticicia soli</name>
    <dbReference type="NCBI Taxonomy" id="2027878"/>
    <lineage>
        <taxon>Bacteria</taxon>
        <taxon>Pseudomonadati</taxon>
        <taxon>Bacteroidota</taxon>
        <taxon>Cytophagia</taxon>
        <taxon>Cytophagales</taxon>
        <taxon>Leadbetterellaceae</taxon>
        <taxon>Emticicia</taxon>
    </lineage>
</organism>
<dbReference type="RefSeq" id="WP_340234588.1">
    <property type="nucleotide sequence ID" value="NZ_JBBEWC010000002.1"/>
</dbReference>
<dbReference type="Proteomes" id="UP001597510">
    <property type="component" value="Unassembled WGS sequence"/>
</dbReference>
<evidence type="ECO:0008006" key="3">
    <source>
        <dbReference type="Google" id="ProtNLM"/>
    </source>
</evidence>
<comment type="caution">
    <text evidence="1">The sequence shown here is derived from an EMBL/GenBank/DDBJ whole genome shotgun (WGS) entry which is preliminary data.</text>
</comment>
<reference evidence="2" key="1">
    <citation type="journal article" date="2019" name="Int. J. Syst. Evol. Microbiol.">
        <title>The Global Catalogue of Microorganisms (GCM) 10K type strain sequencing project: providing services to taxonomists for standard genome sequencing and annotation.</title>
        <authorList>
            <consortium name="The Broad Institute Genomics Platform"/>
            <consortium name="The Broad Institute Genome Sequencing Center for Infectious Disease"/>
            <person name="Wu L."/>
            <person name="Ma J."/>
        </authorList>
    </citation>
    <scope>NUCLEOTIDE SEQUENCE [LARGE SCALE GENOMIC DNA]</scope>
    <source>
        <strain evidence="2">KCTC 52344</strain>
    </source>
</reference>
<evidence type="ECO:0000313" key="1">
    <source>
        <dbReference type="EMBL" id="MFD2522361.1"/>
    </source>
</evidence>
<gene>
    <name evidence="1" type="ORF">ACFSR2_15800</name>
</gene>
<proteinExistence type="predicted"/>
<sequence>MNFKTLILCFLAAAIFWLLNALNKSGYTSKMNYPLEIIYNDSLYIPITPLPKTVKVSLSSTGWNLIRDNFSLNASPLIYVVENPLKEKQLSSSALQESLSAQLKGSKINYVDSDTLLLNFERKYRKKVKLKVDSLGVDLEKNFVIASLINITPAEVIVEGPASELKEYPDTFFLKVPAKNLAVNFDEKITIPFPKKSLVKNNAESAAVSFEVAELLK</sequence>
<accession>A0ABW5J953</accession>
<name>A0ABW5J953_9BACT</name>
<dbReference type="EMBL" id="JBHULC010000018">
    <property type="protein sequence ID" value="MFD2522361.1"/>
    <property type="molecule type" value="Genomic_DNA"/>
</dbReference>
<keyword evidence="2" id="KW-1185">Reference proteome</keyword>
<evidence type="ECO:0000313" key="2">
    <source>
        <dbReference type="Proteomes" id="UP001597510"/>
    </source>
</evidence>
<protein>
    <recommendedName>
        <fullName evidence="3">YbbR-like domain-containing protein</fullName>
    </recommendedName>
</protein>